<dbReference type="Gene3D" id="3.30.70.330">
    <property type="match status" value="2"/>
</dbReference>
<feature type="compositionally biased region" description="Basic and acidic residues" evidence="8">
    <location>
        <begin position="118"/>
        <end position="127"/>
    </location>
</feature>
<evidence type="ECO:0000256" key="7">
    <source>
        <dbReference type="PROSITE-ProRule" id="PRU00176"/>
    </source>
</evidence>
<evidence type="ECO:0000256" key="1">
    <source>
        <dbReference type="ARBA" id="ARBA00002475"/>
    </source>
</evidence>
<feature type="region of interest" description="Disordered" evidence="8">
    <location>
        <begin position="484"/>
        <end position="530"/>
    </location>
</feature>
<evidence type="ECO:0000256" key="3">
    <source>
        <dbReference type="ARBA" id="ARBA00007077"/>
    </source>
</evidence>
<evidence type="ECO:0000256" key="8">
    <source>
        <dbReference type="SAM" id="MobiDB-lite"/>
    </source>
</evidence>
<protein>
    <recommendedName>
        <fullName evidence="4">Nucleolar protein 12</fullName>
    </recommendedName>
</protein>
<comment type="similarity">
    <text evidence="3">Belongs to the RRM RBM34 family.</text>
</comment>
<evidence type="ECO:0000259" key="9">
    <source>
        <dbReference type="PROSITE" id="PS50102"/>
    </source>
</evidence>
<dbReference type="Pfam" id="PF00076">
    <property type="entry name" value="RRM_1"/>
    <property type="match status" value="1"/>
</dbReference>
<dbReference type="GO" id="GO:0000463">
    <property type="term" value="P:maturation of LSU-rRNA from tricistronic rRNA transcript (SSU-rRNA, 5.8S rRNA, LSU-rRNA)"/>
    <property type="evidence" value="ECO:0007669"/>
    <property type="project" value="TreeGrafter"/>
</dbReference>
<evidence type="ECO:0000256" key="4">
    <source>
        <dbReference type="ARBA" id="ARBA00015520"/>
    </source>
</evidence>
<gene>
    <name evidence="10" type="ORF">DNG_03661</name>
</gene>
<dbReference type="InterPro" id="IPR035979">
    <property type="entry name" value="RBD_domain_sf"/>
</dbReference>
<dbReference type="PROSITE" id="PS50102">
    <property type="entry name" value="RRM"/>
    <property type="match status" value="1"/>
</dbReference>
<keyword evidence="6" id="KW-0539">Nucleus</keyword>
<feature type="compositionally biased region" description="Polar residues" evidence="8">
    <location>
        <begin position="426"/>
        <end position="436"/>
    </location>
</feature>
<proteinExistence type="inferred from homology"/>
<dbReference type="InterPro" id="IPR012677">
    <property type="entry name" value="Nucleotide-bd_a/b_plait_sf"/>
</dbReference>
<feature type="domain" description="RRM" evidence="9">
    <location>
        <begin position="306"/>
        <end position="411"/>
    </location>
</feature>
<organism evidence="10 11">
    <name type="scientific">Cephalotrichum gorgonifer</name>
    <dbReference type="NCBI Taxonomy" id="2041049"/>
    <lineage>
        <taxon>Eukaryota</taxon>
        <taxon>Fungi</taxon>
        <taxon>Dikarya</taxon>
        <taxon>Ascomycota</taxon>
        <taxon>Pezizomycotina</taxon>
        <taxon>Sordariomycetes</taxon>
        <taxon>Hypocreomycetidae</taxon>
        <taxon>Microascales</taxon>
        <taxon>Microascaceae</taxon>
        <taxon>Cephalotrichum</taxon>
    </lineage>
</organism>
<dbReference type="InterPro" id="IPR000504">
    <property type="entry name" value="RRM_dom"/>
</dbReference>
<feature type="region of interest" description="Disordered" evidence="8">
    <location>
        <begin position="412"/>
        <end position="451"/>
    </location>
</feature>
<evidence type="ECO:0000256" key="6">
    <source>
        <dbReference type="ARBA" id="ARBA00023242"/>
    </source>
</evidence>
<feature type="compositionally biased region" description="Acidic residues" evidence="8">
    <location>
        <begin position="158"/>
        <end position="168"/>
    </location>
</feature>
<keyword evidence="5 7" id="KW-0694">RNA-binding</keyword>
<feature type="compositionally biased region" description="Acidic residues" evidence="8">
    <location>
        <begin position="72"/>
        <end position="84"/>
    </location>
</feature>
<evidence type="ECO:0000313" key="10">
    <source>
        <dbReference type="EMBL" id="SPO00913.1"/>
    </source>
</evidence>
<dbReference type="AlphaFoldDB" id="A0AAE8STT2"/>
<dbReference type="SMART" id="SM00360">
    <property type="entry name" value="RRM"/>
    <property type="match status" value="2"/>
</dbReference>
<name>A0AAE8STT2_9PEZI</name>
<feature type="compositionally biased region" description="Basic residues" evidence="8">
    <location>
        <begin position="496"/>
        <end position="512"/>
    </location>
</feature>
<comment type="subcellular location">
    <subcellularLocation>
        <location evidence="2">Nucleus</location>
        <location evidence="2">Nucleolus</location>
    </subcellularLocation>
</comment>
<feature type="compositionally biased region" description="Basic residues" evidence="8">
    <location>
        <begin position="520"/>
        <end position="530"/>
    </location>
</feature>
<dbReference type="GO" id="GO:0005730">
    <property type="term" value="C:nucleolus"/>
    <property type="evidence" value="ECO:0007669"/>
    <property type="project" value="UniProtKB-SubCell"/>
</dbReference>
<keyword evidence="11" id="KW-1185">Reference proteome</keyword>
<evidence type="ECO:0000256" key="5">
    <source>
        <dbReference type="ARBA" id="ARBA00022884"/>
    </source>
</evidence>
<feature type="region of interest" description="Disordered" evidence="8">
    <location>
        <begin position="1"/>
        <end position="168"/>
    </location>
</feature>
<comment type="caution">
    <text evidence="10">The sequence shown here is derived from an EMBL/GenBank/DDBJ whole genome shotgun (WGS) entry which is preliminary data.</text>
</comment>
<dbReference type="PANTHER" id="PTHR23236:SF25">
    <property type="entry name" value="RNA-BINDING PROTEIN 34"/>
    <property type="match status" value="1"/>
</dbReference>
<feature type="compositionally biased region" description="Basic and acidic residues" evidence="8">
    <location>
        <begin position="440"/>
        <end position="451"/>
    </location>
</feature>
<reference evidence="10" key="1">
    <citation type="submission" date="2018-03" db="EMBL/GenBank/DDBJ databases">
        <authorList>
            <person name="Guldener U."/>
        </authorList>
    </citation>
    <scope>NUCLEOTIDE SEQUENCE</scope>
</reference>
<feature type="compositionally biased region" description="Polar residues" evidence="8">
    <location>
        <begin position="1"/>
        <end position="10"/>
    </location>
</feature>
<feature type="compositionally biased region" description="Acidic residues" evidence="8">
    <location>
        <begin position="53"/>
        <end position="65"/>
    </location>
</feature>
<sequence>MSKSLSSILTASAAGLDPALNDLFSKSVGPAKVTKPGSQPTRRTARAAHKSSEEDDESQDDDESDAASGSSSEEDDESEDESMEDAPSPRRRAAERVGQAVIEGTDKTHSDRKRKRKDPTDDLEGNHLRKLMGQDEEEERSNKRTKGAETSKDAAPEAGDEEESDDGEADLVHESLVQGDQTDPDKVDRTVFLANVSTSVISSKEAKRTLEKHLESVLDKSTTPPEKLESIRFRSLAFSALSLPKRAAFITKSLMDTTTKSCNAYVVYSTAAAARKAASTLNATQVLDRHLRVDSVAHPSPTDHRRCVFVGNLGFVDDETVVSTDAEGNTTTKKRYKVPSDIEEGLWRTFTQKAGKVESVRVVRDPHTRVGKGFAYVQFYDANDVEAALLLDGKKFTPMLPRALRVSRAKNPRSTNMALQKRGIHSASTGSSTFNARNGPKIDGKSTSRRDMRRLGVAGAARQTHIKKALGDKEIKTPERIVYEGTRASAGDNKHLKQKQRKKGAAAKRLKGKRAERAKDWKKRAPKSKE</sequence>
<dbReference type="EMBL" id="ONZQ02000004">
    <property type="protein sequence ID" value="SPO00913.1"/>
    <property type="molecule type" value="Genomic_DNA"/>
</dbReference>
<accession>A0AAE8STT2</accession>
<evidence type="ECO:0000313" key="11">
    <source>
        <dbReference type="Proteomes" id="UP001187682"/>
    </source>
</evidence>
<dbReference type="PANTHER" id="PTHR23236">
    <property type="entry name" value="EUKARYOTIC TRANSLATION INITIATION FACTOR 4B/4H"/>
    <property type="match status" value="1"/>
</dbReference>
<evidence type="ECO:0000256" key="2">
    <source>
        <dbReference type="ARBA" id="ARBA00004604"/>
    </source>
</evidence>
<dbReference type="GO" id="GO:0019843">
    <property type="term" value="F:rRNA binding"/>
    <property type="evidence" value="ECO:0007669"/>
    <property type="project" value="TreeGrafter"/>
</dbReference>
<feature type="compositionally biased region" description="Basic and acidic residues" evidence="8">
    <location>
        <begin position="140"/>
        <end position="155"/>
    </location>
</feature>
<dbReference type="SUPFAM" id="SSF54928">
    <property type="entry name" value="RNA-binding domain, RBD"/>
    <property type="match status" value="2"/>
</dbReference>
<comment type="function">
    <text evidence="1">Involved in pre-25S rRNA processing.</text>
</comment>
<dbReference type="Proteomes" id="UP001187682">
    <property type="component" value="Unassembled WGS sequence"/>
</dbReference>